<dbReference type="InterPro" id="IPR012349">
    <property type="entry name" value="Split_barrel_FMN-bd"/>
</dbReference>
<protein>
    <submittedName>
        <fullName evidence="2">Uncharacterized protein</fullName>
    </submittedName>
</protein>
<sequence>MSADLDIVRRIVAEDSGLCTVAVVRSDGTPHTSLVNAGVLDHPVSGDPVAAYVTYGPVKLRALRARPATSLHWRAGWRWAAVEGSSQIIGPDDPAEGVDVPRLLREVFAACGGTHDDWAEYDRVMAEQRRAAVLVTPVRVLGNF</sequence>
<dbReference type="GO" id="GO:0016627">
    <property type="term" value="F:oxidoreductase activity, acting on the CH-CH group of donors"/>
    <property type="evidence" value="ECO:0007669"/>
    <property type="project" value="TreeGrafter"/>
</dbReference>
<dbReference type="OrthoDB" id="3293200at2"/>
<evidence type="ECO:0000313" key="3">
    <source>
        <dbReference type="Proteomes" id="UP000194360"/>
    </source>
</evidence>
<dbReference type="PANTHER" id="PTHR35176">
    <property type="entry name" value="HEME OXYGENASE HI_0854-RELATED"/>
    <property type="match status" value="1"/>
</dbReference>
<name>A0A1Y2MU18_PSEAH</name>
<accession>A0A1Y2MU18</accession>
<dbReference type="Gene3D" id="2.30.110.10">
    <property type="entry name" value="Electron Transport, Fmn-binding Protein, Chain A"/>
    <property type="match status" value="1"/>
</dbReference>
<dbReference type="STRING" id="2074.BG845_03995"/>
<dbReference type="PANTHER" id="PTHR35176:SF2">
    <property type="entry name" value="F420H(2)-DEPENDENT REDUCTASE RV1155"/>
    <property type="match status" value="1"/>
</dbReference>
<reference evidence="2 3" key="1">
    <citation type="submission" date="2016-09" db="EMBL/GenBank/DDBJ databases">
        <title>Pseudonocardia autotrophica DSM535, a candidate organism with high potential of specific P450 cytochromes.</title>
        <authorList>
            <person name="Grumaz C."/>
            <person name="Vainshtein Y."/>
            <person name="Kirstahler P."/>
            <person name="Sohn K."/>
        </authorList>
    </citation>
    <scope>NUCLEOTIDE SEQUENCE [LARGE SCALE GENOMIC DNA]</scope>
    <source>
        <strain evidence="2 3">DSM 535</strain>
    </source>
</reference>
<dbReference type="EMBL" id="MIGB01000022">
    <property type="protein sequence ID" value="OSY38479.1"/>
    <property type="molecule type" value="Genomic_DNA"/>
</dbReference>
<organism evidence="2 3">
    <name type="scientific">Pseudonocardia autotrophica</name>
    <name type="common">Amycolata autotrophica</name>
    <name type="synonym">Nocardia autotrophica</name>
    <dbReference type="NCBI Taxonomy" id="2074"/>
    <lineage>
        <taxon>Bacteria</taxon>
        <taxon>Bacillati</taxon>
        <taxon>Actinomycetota</taxon>
        <taxon>Actinomycetes</taxon>
        <taxon>Pseudonocardiales</taxon>
        <taxon>Pseudonocardiaceae</taxon>
        <taxon>Pseudonocardia</taxon>
    </lineage>
</organism>
<proteinExistence type="predicted"/>
<dbReference type="SUPFAM" id="SSF50475">
    <property type="entry name" value="FMN-binding split barrel"/>
    <property type="match status" value="1"/>
</dbReference>
<dbReference type="InterPro" id="IPR052019">
    <property type="entry name" value="F420H2_bilvrd_red/Heme_oxyg"/>
</dbReference>
<dbReference type="GO" id="GO:0005829">
    <property type="term" value="C:cytosol"/>
    <property type="evidence" value="ECO:0007669"/>
    <property type="project" value="TreeGrafter"/>
</dbReference>
<dbReference type="Proteomes" id="UP000194360">
    <property type="component" value="Unassembled WGS sequence"/>
</dbReference>
<keyword evidence="1" id="KW-0560">Oxidoreductase</keyword>
<gene>
    <name evidence="2" type="ORF">BG845_03995</name>
</gene>
<keyword evidence="3" id="KW-1185">Reference proteome</keyword>
<evidence type="ECO:0000313" key="2">
    <source>
        <dbReference type="EMBL" id="OSY38479.1"/>
    </source>
</evidence>
<comment type="caution">
    <text evidence="2">The sequence shown here is derived from an EMBL/GenBank/DDBJ whole genome shotgun (WGS) entry which is preliminary data.</text>
</comment>
<evidence type="ECO:0000256" key="1">
    <source>
        <dbReference type="ARBA" id="ARBA00023002"/>
    </source>
</evidence>
<dbReference type="AlphaFoldDB" id="A0A1Y2MU18"/>
<dbReference type="RefSeq" id="WP_085914199.1">
    <property type="nucleotide sequence ID" value="NZ_AP018920.1"/>
</dbReference>
<dbReference type="GO" id="GO:0070967">
    <property type="term" value="F:coenzyme F420 binding"/>
    <property type="evidence" value="ECO:0007669"/>
    <property type="project" value="TreeGrafter"/>
</dbReference>